<keyword evidence="3" id="KW-1185">Reference proteome</keyword>
<dbReference type="OrthoDB" id="67850at2759"/>
<evidence type="ECO:0000313" key="3">
    <source>
        <dbReference type="Proteomes" id="UP000070444"/>
    </source>
</evidence>
<reference evidence="2 3" key="1">
    <citation type="journal article" date="2015" name="Genome Biol. Evol.">
        <title>Phylogenomic analyses indicate that early fungi evolved digesting cell walls of algal ancestors of land plants.</title>
        <authorList>
            <person name="Chang Y."/>
            <person name="Wang S."/>
            <person name="Sekimoto S."/>
            <person name="Aerts A.L."/>
            <person name="Choi C."/>
            <person name="Clum A."/>
            <person name="LaButti K.M."/>
            <person name="Lindquist E.A."/>
            <person name="Yee Ngan C."/>
            <person name="Ohm R.A."/>
            <person name="Salamov A.A."/>
            <person name="Grigoriev I.V."/>
            <person name="Spatafora J.W."/>
            <person name="Berbee M.L."/>
        </authorList>
    </citation>
    <scope>NUCLEOTIDE SEQUENCE [LARGE SCALE GENOMIC DNA]</scope>
    <source>
        <strain evidence="2 3">NRRL 28638</strain>
    </source>
</reference>
<gene>
    <name evidence="2" type="ORF">CONCODRAFT_10329</name>
</gene>
<organism evidence="2 3">
    <name type="scientific">Conidiobolus coronatus (strain ATCC 28846 / CBS 209.66 / NRRL 28638)</name>
    <name type="common">Delacroixia coronata</name>
    <dbReference type="NCBI Taxonomy" id="796925"/>
    <lineage>
        <taxon>Eukaryota</taxon>
        <taxon>Fungi</taxon>
        <taxon>Fungi incertae sedis</taxon>
        <taxon>Zoopagomycota</taxon>
        <taxon>Entomophthoromycotina</taxon>
        <taxon>Entomophthoromycetes</taxon>
        <taxon>Entomophthorales</taxon>
        <taxon>Ancylistaceae</taxon>
        <taxon>Conidiobolus</taxon>
    </lineage>
</organism>
<dbReference type="AlphaFoldDB" id="A0A137NXX4"/>
<feature type="transmembrane region" description="Helical" evidence="1">
    <location>
        <begin position="101"/>
        <end position="126"/>
    </location>
</feature>
<sequence length="465" mass="53218">MKLLKLIIFTITSTLGLSQFKLFNSYSKTWTLNGEFIFSLIVSIILVGYTIYSNQIKLNNGAKFSFIKQKDDEGLKWNLNPYDWLANLYTIGNRYLSSGPFTLTVTLAALSIFFVGRIGIFIGGFFINLNLFAYSLFDLSLFGFIINIISVVIIRDLVKIHFNLVNDLLYQSVGSDNKNELDIKLLTNNLNSQLDQVQIQTLVQLKREIYFNKEFRKQIYQAIAPEFDPSATKLLFTKISKEFSELNRKLSLDGDKLKKENNKLAVYALDNCNCVKLTQFKPILSYACKACTLLKSVTSPVTQTLTNLLEKSNVCSILCKSHTIIKSTLGPAYSQHLINLYQDYITLKTNWSVKDPLFNLKVCLCPMQKFILSISVISDLIHHSAKEDNYGLVQYEVPKLIELLLFVYDSLDKISKIKDELSLERVKILQPLIIELERGINRILIEYGKVYQTEQLPSNLKNYSI</sequence>
<keyword evidence="1" id="KW-1133">Transmembrane helix</keyword>
<dbReference type="EMBL" id="KQ964626">
    <property type="protein sequence ID" value="KXN67597.1"/>
    <property type="molecule type" value="Genomic_DNA"/>
</dbReference>
<feature type="transmembrane region" description="Helical" evidence="1">
    <location>
        <begin position="132"/>
        <end position="154"/>
    </location>
</feature>
<keyword evidence="1" id="KW-0812">Transmembrane</keyword>
<feature type="transmembrane region" description="Helical" evidence="1">
    <location>
        <begin position="32"/>
        <end position="52"/>
    </location>
</feature>
<keyword evidence="1" id="KW-0472">Membrane</keyword>
<evidence type="ECO:0000256" key="1">
    <source>
        <dbReference type="SAM" id="Phobius"/>
    </source>
</evidence>
<accession>A0A137NXX4</accession>
<dbReference type="Proteomes" id="UP000070444">
    <property type="component" value="Unassembled WGS sequence"/>
</dbReference>
<proteinExistence type="predicted"/>
<evidence type="ECO:0000313" key="2">
    <source>
        <dbReference type="EMBL" id="KXN67597.1"/>
    </source>
</evidence>
<name>A0A137NXX4_CONC2</name>
<protein>
    <submittedName>
        <fullName evidence="2">Uncharacterized protein</fullName>
    </submittedName>
</protein>